<proteinExistence type="predicted"/>
<evidence type="ECO:0000313" key="1">
    <source>
        <dbReference type="EMBL" id="GAH06406.1"/>
    </source>
</evidence>
<sequence length="33" mass="3848">TILITIKVLLSFSEKDNYKFFNLDIVNVNKGFN</sequence>
<feature type="non-terminal residue" evidence="1">
    <location>
        <position position="1"/>
    </location>
</feature>
<protein>
    <submittedName>
        <fullName evidence="1">Uncharacterized protein</fullName>
    </submittedName>
</protein>
<accession>X1CDQ7</accession>
<name>X1CDQ7_9ZZZZ</name>
<reference evidence="1" key="1">
    <citation type="journal article" date="2014" name="Front. Microbiol.">
        <title>High frequency of phylogenetically diverse reductive dehalogenase-homologous genes in deep subseafloor sedimentary metagenomes.</title>
        <authorList>
            <person name="Kawai M."/>
            <person name="Futagami T."/>
            <person name="Toyoda A."/>
            <person name="Takaki Y."/>
            <person name="Nishi S."/>
            <person name="Hori S."/>
            <person name="Arai W."/>
            <person name="Tsubouchi T."/>
            <person name="Morono Y."/>
            <person name="Uchiyama I."/>
            <person name="Ito T."/>
            <person name="Fujiyama A."/>
            <person name="Inagaki F."/>
            <person name="Takami H."/>
        </authorList>
    </citation>
    <scope>NUCLEOTIDE SEQUENCE</scope>
    <source>
        <strain evidence="1">Expedition CK06-06</strain>
    </source>
</reference>
<organism evidence="1">
    <name type="scientific">marine sediment metagenome</name>
    <dbReference type="NCBI Taxonomy" id="412755"/>
    <lineage>
        <taxon>unclassified sequences</taxon>
        <taxon>metagenomes</taxon>
        <taxon>ecological metagenomes</taxon>
    </lineage>
</organism>
<dbReference type="AlphaFoldDB" id="X1CDQ7"/>
<dbReference type="EMBL" id="BART01035949">
    <property type="protein sequence ID" value="GAH06406.1"/>
    <property type="molecule type" value="Genomic_DNA"/>
</dbReference>
<comment type="caution">
    <text evidence="1">The sequence shown here is derived from an EMBL/GenBank/DDBJ whole genome shotgun (WGS) entry which is preliminary data.</text>
</comment>
<gene>
    <name evidence="1" type="ORF">S01H4_60829</name>
</gene>